<organism evidence="10 11">
    <name type="scientific">Aquimonas voraii</name>
    <dbReference type="NCBI Taxonomy" id="265719"/>
    <lineage>
        <taxon>Bacteria</taxon>
        <taxon>Pseudomonadati</taxon>
        <taxon>Pseudomonadota</taxon>
        <taxon>Gammaproteobacteria</taxon>
        <taxon>Lysobacterales</taxon>
        <taxon>Lysobacteraceae</taxon>
        <taxon>Aquimonas</taxon>
    </lineage>
</organism>
<comment type="similarity">
    <text evidence="1">Belongs to the RecJ family.</text>
</comment>
<dbReference type="NCBIfam" id="TIGR00644">
    <property type="entry name" value="recJ"/>
    <property type="match status" value="1"/>
</dbReference>
<dbReference type="PANTHER" id="PTHR30255:SF2">
    <property type="entry name" value="SINGLE-STRANDED-DNA-SPECIFIC EXONUCLEASE RECJ"/>
    <property type="match status" value="1"/>
</dbReference>
<evidence type="ECO:0000256" key="2">
    <source>
        <dbReference type="ARBA" id="ARBA00019841"/>
    </source>
</evidence>
<evidence type="ECO:0000259" key="9">
    <source>
        <dbReference type="Pfam" id="PF17768"/>
    </source>
</evidence>
<gene>
    <name evidence="10" type="ORF">SAMN04488509_102359</name>
</gene>
<feature type="coiled-coil region" evidence="6">
    <location>
        <begin position="307"/>
        <end position="334"/>
    </location>
</feature>
<feature type="domain" description="DHHA1" evidence="8">
    <location>
        <begin position="354"/>
        <end position="448"/>
    </location>
</feature>
<feature type="domain" description="DDH" evidence="7">
    <location>
        <begin position="70"/>
        <end position="225"/>
    </location>
</feature>
<dbReference type="Pfam" id="PF02272">
    <property type="entry name" value="DHHA1"/>
    <property type="match status" value="1"/>
</dbReference>
<dbReference type="GO" id="GO:0003676">
    <property type="term" value="F:nucleic acid binding"/>
    <property type="evidence" value="ECO:0007669"/>
    <property type="project" value="InterPro"/>
</dbReference>
<dbReference type="InterPro" id="IPR001667">
    <property type="entry name" value="DDH_dom"/>
</dbReference>
<accession>A0A1G6UJ35</accession>
<dbReference type="SUPFAM" id="SSF64182">
    <property type="entry name" value="DHH phosphoesterases"/>
    <property type="match status" value="1"/>
</dbReference>
<reference evidence="10 11" key="1">
    <citation type="submission" date="2016-10" db="EMBL/GenBank/DDBJ databases">
        <authorList>
            <person name="de Groot N.N."/>
        </authorList>
    </citation>
    <scope>NUCLEOTIDE SEQUENCE [LARGE SCALE GENOMIC DNA]</scope>
    <source>
        <strain evidence="10 11">DSM 16957</strain>
    </source>
</reference>
<evidence type="ECO:0000256" key="1">
    <source>
        <dbReference type="ARBA" id="ARBA00005915"/>
    </source>
</evidence>
<proteinExistence type="inferred from homology"/>
<evidence type="ECO:0000256" key="6">
    <source>
        <dbReference type="SAM" id="Coils"/>
    </source>
</evidence>
<dbReference type="EMBL" id="FNAG01000002">
    <property type="protein sequence ID" value="SDD41269.1"/>
    <property type="molecule type" value="Genomic_DNA"/>
</dbReference>
<evidence type="ECO:0000313" key="10">
    <source>
        <dbReference type="EMBL" id="SDD41269.1"/>
    </source>
</evidence>
<dbReference type="RefSeq" id="WP_091240301.1">
    <property type="nucleotide sequence ID" value="NZ_FNAG01000002.1"/>
</dbReference>
<evidence type="ECO:0000256" key="4">
    <source>
        <dbReference type="ARBA" id="ARBA00022801"/>
    </source>
</evidence>
<dbReference type="Pfam" id="PF01368">
    <property type="entry name" value="DHH"/>
    <property type="match status" value="1"/>
</dbReference>
<dbReference type="Proteomes" id="UP000199603">
    <property type="component" value="Unassembled WGS sequence"/>
</dbReference>
<dbReference type="STRING" id="265719.SAMN04488509_102359"/>
<dbReference type="GO" id="GO:0006310">
    <property type="term" value="P:DNA recombination"/>
    <property type="evidence" value="ECO:0007669"/>
    <property type="project" value="InterPro"/>
</dbReference>
<keyword evidence="11" id="KW-1185">Reference proteome</keyword>
<feature type="domain" description="RecJ OB" evidence="9">
    <location>
        <begin position="463"/>
        <end position="565"/>
    </location>
</feature>
<name>A0A1G6UJ35_9GAMM</name>
<dbReference type="Gene3D" id="3.90.1640.30">
    <property type="match status" value="1"/>
</dbReference>
<keyword evidence="3" id="KW-0540">Nuclease</keyword>
<dbReference type="AlphaFoldDB" id="A0A1G6UJ35"/>
<dbReference type="InterPro" id="IPR038763">
    <property type="entry name" value="DHH_sf"/>
</dbReference>
<dbReference type="InterPro" id="IPR004610">
    <property type="entry name" value="RecJ"/>
</dbReference>
<sequence>MRIERRSVPPVPLLEAPGLHPVLRRVYAARGVQSADELDLRLSGLLAPRLAGLEAAVDLLVSAREADQSVLVVGDFDADGATGSAVAVRGLRLLGFRRVGYRVPNRFLHGYGLSPALVAELEPAPDLILTVDNGVAAHAGIAAAQACGVRVIVTDHHLPGDSLPPADALVNPNVPGCEFPSKALAGVGVVFYLLLALRARLRERAAFAGAEPDLGQLLDLVALGTVADLVPLDRNNRLLVQAGLKRIRAGRACAGVRALYRVAGRDPSRASATDFGFVLGPRINAAGRLEDMAVGIECLLSDDEASAFALAQRLHALNAERRELQQQMVEQAEAAVLRADFSAQAHVSAGLALADAGWHAGVVGLVASKLKERLHRPVFALAPGDEDGREWKGSGRSIPGFHLRDCLAEIDAQHPGLMLRFGGHAMAAGLSLADTEVERFCRVFAATVERRIDPALLAPVLLTDGELAAGDFELGLAETLREAGPFGQAFPEPVFDGVFEVLDWRLMGERHLRFSLRHPDSRVPLSAVYFGGWTGSPPPRQVHLAYQLGSDDYRGAPELRLYVRHLLPA</sequence>
<keyword evidence="4" id="KW-0378">Hydrolase</keyword>
<dbReference type="InterPro" id="IPR041122">
    <property type="entry name" value="RecJ_OB"/>
</dbReference>
<dbReference type="Gene3D" id="3.10.310.30">
    <property type="match status" value="1"/>
</dbReference>
<keyword evidence="6" id="KW-0175">Coiled coil</keyword>
<dbReference type="FunFam" id="3.90.1640.30:FF:000001">
    <property type="entry name" value="Single-stranded-DNA-specific exonuclease RecJ"/>
    <property type="match status" value="1"/>
</dbReference>
<dbReference type="PANTHER" id="PTHR30255">
    <property type="entry name" value="SINGLE-STRANDED-DNA-SPECIFIC EXONUCLEASE RECJ"/>
    <property type="match status" value="1"/>
</dbReference>
<dbReference type="GO" id="GO:0008409">
    <property type="term" value="F:5'-3' exonuclease activity"/>
    <property type="evidence" value="ECO:0007669"/>
    <property type="project" value="InterPro"/>
</dbReference>
<evidence type="ECO:0000256" key="3">
    <source>
        <dbReference type="ARBA" id="ARBA00022722"/>
    </source>
</evidence>
<evidence type="ECO:0000259" key="7">
    <source>
        <dbReference type="Pfam" id="PF01368"/>
    </source>
</evidence>
<protein>
    <recommendedName>
        <fullName evidence="2">Single-stranded-DNA-specific exonuclease RecJ</fullName>
    </recommendedName>
</protein>
<evidence type="ECO:0000259" key="8">
    <source>
        <dbReference type="Pfam" id="PF02272"/>
    </source>
</evidence>
<dbReference type="GO" id="GO:0006281">
    <property type="term" value="P:DNA repair"/>
    <property type="evidence" value="ECO:0007669"/>
    <property type="project" value="InterPro"/>
</dbReference>
<dbReference type="InterPro" id="IPR051673">
    <property type="entry name" value="SSDNA_exonuclease_RecJ"/>
</dbReference>
<keyword evidence="5 10" id="KW-0269">Exonuclease</keyword>
<dbReference type="InterPro" id="IPR003156">
    <property type="entry name" value="DHHA1_dom"/>
</dbReference>
<evidence type="ECO:0000256" key="5">
    <source>
        <dbReference type="ARBA" id="ARBA00022839"/>
    </source>
</evidence>
<evidence type="ECO:0000313" key="11">
    <source>
        <dbReference type="Proteomes" id="UP000199603"/>
    </source>
</evidence>
<dbReference type="Pfam" id="PF17768">
    <property type="entry name" value="RecJ_OB"/>
    <property type="match status" value="1"/>
</dbReference>
<dbReference type="OrthoDB" id="9809852at2"/>